<keyword evidence="9 15" id="KW-0862">Zinc</keyword>
<dbReference type="InterPro" id="IPR005936">
    <property type="entry name" value="FtsH"/>
</dbReference>
<dbReference type="PANTHER" id="PTHR23076:SF97">
    <property type="entry name" value="ATP-DEPENDENT ZINC METALLOPROTEASE YME1L1"/>
    <property type="match status" value="1"/>
</dbReference>
<evidence type="ECO:0000313" key="19">
    <source>
        <dbReference type="Proteomes" id="UP000177310"/>
    </source>
</evidence>
<comment type="caution">
    <text evidence="15">Lacks conserved residue(s) required for the propagation of feature annotation.</text>
</comment>
<evidence type="ECO:0000256" key="8">
    <source>
        <dbReference type="ARBA" id="ARBA00022801"/>
    </source>
</evidence>
<organism evidence="18 19">
    <name type="scientific">Candidatus Buchananbacteria bacterium RIFCSPHIGHO2_02_FULL_56_16</name>
    <dbReference type="NCBI Taxonomy" id="1797542"/>
    <lineage>
        <taxon>Bacteria</taxon>
        <taxon>Candidatus Buchananiibacteriota</taxon>
    </lineage>
</organism>
<evidence type="ECO:0000256" key="15">
    <source>
        <dbReference type="HAMAP-Rule" id="MF_01458"/>
    </source>
</evidence>
<dbReference type="HAMAP" id="MF_01458">
    <property type="entry name" value="FtsH"/>
    <property type="match status" value="1"/>
</dbReference>
<dbReference type="PANTHER" id="PTHR23076">
    <property type="entry name" value="METALLOPROTEASE M41 FTSH"/>
    <property type="match status" value="1"/>
</dbReference>
<evidence type="ECO:0000256" key="5">
    <source>
        <dbReference type="ARBA" id="ARBA00022692"/>
    </source>
</evidence>
<dbReference type="InterPro" id="IPR003959">
    <property type="entry name" value="ATPase_AAA_core"/>
</dbReference>
<dbReference type="InterPro" id="IPR041569">
    <property type="entry name" value="AAA_lid_3"/>
</dbReference>
<dbReference type="GO" id="GO:0005524">
    <property type="term" value="F:ATP binding"/>
    <property type="evidence" value="ECO:0007669"/>
    <property type="project" value="UniProtKB-UniRule"/>
</dbReference>
<dbReference type="EC" id="3.4.24.-" evidence="15"/>
<comment type="similarity">
    <text evidence="14 15">In the central section; belongs to the AAA ATPase family.</text>
</comment>
<dbReference type="GO" id="GO:0016887">
    <property type="term" value="F:ATP hydrolysis activity"/>
    <property type="evidence" value="ECO:0007669"/>
    <property type="project" value="UniProtKB-UniRule"/>
</dbReference>
<dbReference type="InterPro" id="IPR027417">
    <property type="entry name" value="P-loop_NTPase"/>
</dbReference>
<feature type="transmembrane region" description="Helical" evidence="15">
    <location>
        <begin position="108"/>
        <end position="130"/>
    </location>
</feature>
<dbReference type="InterPro" id="IPR037219">
    <property type="entry name" value="Peptidase_M41-like"/>
</dbReference>
<evidence type="ECO:0000313" key="18">
    <source>
        <dbReference type="EMBL" id="OGY51905.1"/>
    </source>
</evidence>
<feature type="binding site" evidence="15">
    <location>
        <position position="430"/>
    </location>
    <ligand>
        <name>Zn(2+)</name>
        <dbReference type="ChEBI" id="CHEBI:29105"/>
        <note>catalytic</note>
    </ligand>
</feature>
<evidence type="ECO:0000256" key="16">
    <source>
        <dbReference type="RuleBase" id="RU003651"/>
    </source>
</evidence>
<evidence type="ECO:0000256" key="4">
    <source>
        <dbReference type="ARBA" id="ARBA00022670"/>
    </source>
</evidence>
<keyword evidence="3 15" id="KW-1003">Cell membrane</keyword>
<evidence type="ECO:0000256" key="12">
    <source>
        <dbReference type="ARBA" id="ARBA00023049"/>
    </source>
</evidence>
<evidence type="ECO:0000259" key="17">
    <source>
        <dbReference type="SMART" id="SM00382"/>
    </source>
</evidence>
<dbReference type="FunFam" id="3.40.50.300:FF:000001">
    <property type="entry name" value="ATP-dependent zinc metalloprotease FtsH"/>
    <property type="match status" value="1"/>
</dbReference>
<dbReference type="Pfam" id="PF01434">
    <property type="entry name" value="Peptidase_M41"/>
    <property type="match status" value="1"/>
</dbReference>
<proteinExistence type="inferred from homology"/>
<feature type="active site" evidence="15">
    <location>
        <position position="427"/>
    </location>
</feature>
<dbReference type="Proteomes" id="UP000177310">
    <property type="component" value="Unassembled WGS sequence"/>
</dbReference>
<comment type="similarity">
    <text evidence="2 15">In the C-terminal section; belongs to the peptidase M41 family.</text>
</comment>
<keyword evidence="13 15" id="KW-0472">Membrane</keyword>
<dbReference type="GO" id="GO:0051301">
    <property type="term" value="P:cell division"/>
    <property type="evidence" value="ECO:0007669"/>
    <property type="project" value="UniProtKB-KW"/>
</dbReference>
<evidence type="ECO:0000256" key="10">
    <source>
        <dbReference type="ARBA" id="ARBA00022840"/>
    </source>
</evidence>
<comment type="subcellular location">
    <subcellularLocation>
        <location evidence="15">Cell membrane</location>
        <topology evidence="15">Multi-pass membrane protein</topology>
        <orientation evidence="15">Cytoplasmic side</orientation>
    </subcellularLocation>
    <subcellularLocation>
        <location evidence="1">Membrane</location>
    </subcellularLocation>
</comment>
<comment type="subunit">
    <text evidence="15">Homohexamer.</text>
</comment>
<dbReference type="GO" id="GO:0005886">
    <property type="term" value="C:plasma membrane"/>
    <property type="evidence" value="ECO:0007669"/>
    <property type="project" value="UniProtKB-SubCell"/>
</dbReference>
<keyword evidence="12 15" id="KW-0482">Metalloprotease</keyword>
<dbReference type="InterPro" id="IPR003960">
    <property type="entry name" value="ATPase_AAA_CS"/>
</dbReference>
<comment type="caution">
    <text evidence="18">The sequence shown here is derived from an EMBL/GenBank/DDBJ whole genome shotgun (WGS) entry which is preliminary data.</text>
</comment>
<protein>
    <recommendedName>
        <fullName evidence="15">ATP-dependent zinc metalloprotease FtsH</fullName>
        <ecNumber evidence="15">3.4.24.-</ecNumber>
    </recommendedName>
</protein>
<dbReference type="Gene3D" id="3.40.50.300">
    <property type="entry name" value="P-loop containing nucleotide triphosphate hydrolases"/>
    <property type="match status" value="1"/>
</dbReference>
<evidence type="ECO:0000256" key="1">
    <source>
        <dbReference type="ARBA" id="ARBA00004370"/>
    </source>
</evidence>
<evidence type="ECO:0000256" key="2">
    <source>
        <dbReference type="ARBA" id="ARBA00010044"/>
    </source>
</evidence>
<sequence>MKELPKRLLVTLIIFLMLVSLFSLTLSSSQQPGTIDILSLVDKINQAEVTSITIIDNRLVVVLKDGSTLEATKETNESLGTLLKNYNVDPEKLKALKVTVEQDTSLRFWVLTLLPFLIPFLIVAVFIYFMMRQVQGANSRALMFGQSKAREVTPQDQRNRITFKDVAGAKEAKEELEEIIEFLKSPKKFLSLGARIPKGVLLVGAPGTGKTLLARAVAGEANVPFFSISGSEFVEMFVGVGASRVRDLFRKAKRNSPCIVFMDELDAVGRQRGAGLGGSNDEREQTLNQILVEMDGFDVSTNIIVMAATNRPDILDRALLRPGRFDRRVVLDAPDINDREAILQVHARHKPLAADVNLRRVAERTPGFTGADLNNLLNEAAILAARQNKTKVEMTHILNSIEKVILGPERKSHILSDKEKKVTAYHEAGHALVARSLPNTDPVHKVSIVSRGSAAGYTLKMPIEDKSMHTRAEFIDELAVLLAGHTTEREIFGDLSTGASNDLKEATRLARRLIMQYGMSDTLGARTFGEREELIFLGREIHEQRDYSEKVAELIDKEISKFIEGAIKTAREIITKRRDKLDQVAAILLEKETIERDEFEALFTPAPAKAAA</sequence>
<keyword evidence="18" id="KW-0131">Cell cycle</keyword>
<dbReference type="SUPFAM" id="SSF52540">
    <property type="entry name" value="P-loop containing nucleoside triphosphate hydrolases"/>
    <property type="match status" value="1"/>
</dbReference>
<dbReference type="InterPro" id="IPR000642">
    <property type="entry name" value="Peptidase_M41"/>
</dbReference>
<dbReference type="Pfam" id="PF06480">
    <property type="entry name" value="FtsH_ext"/>
    <property type="match status" value="1"/>
</dbReference>
<dbReference type="InterPro" id="IPR011546">
    <property type="entry name" value="Pept_M41_FtsH_extracell"/>
</dbReference>
<dbReference type="SUPFAM" id="SSF140990">
    <property type="entry name" value="FtsH protease domain-like"/>
    <property type="match status" value="1"/>
</dbReference>
<dbReference type="GO" id="GO:0006508">
    <property type="term" value="P:proteolysis"/>
    <property type="evidence" value="ECO:0007669"/>
    <property type="project" value="UniProtKB-KW"/>
</dbReference>
<dbReference type="InterPro" id="IPR003593">
    <property type="entry name" value="AAA+_ATPase"/>
</dbReference>
<dbReference type="Gene3D" id="1.20.58.760">
    <property type="entry name" value="Peptidase M41"/>
    <property type="match status" value="1"/>
</dbReference>
<dbReference type="GO" id="GO:0004176">
    <property type="term" value="F:ATP-dependent peptidase activity"/>
    <property type="evidence" value="ECO:0007669"/>
    <property type="project" value="InterPro"/>
</dbReference>
<name>A0A1G1YHS3_9BACT</name>
<keyword evidence="18" id="KW-0132">Cell division</keyword>
<dbReference type="FunFam" id="1.20.58.760:FF:000001">
    <property type="entry name" value="ATP-dependent zinc metalloprotease FtsH"/>
    <property type="match status" value="1"/>
</dbReference>
<keyword evidence="10 15" id="KW-0067">ATP-binding</keyword>
<feature type="binding site" evidence="15">
    <location>
        <position position="502"/>
    </location>
    <ligand>
        <name>Zn(2+)</name>
        <dbReference type="ChEBI" id="CHEBI:29105"/>
        <note>catalytic</note>
    </ligand>
</feature>
<feature type="binding site" evidence="15">
    <location>
        <begin position="204"/>
        <end position="211"/>
    </location>
    <ligand>
        <name>ATP</name>
        <dbReference type="ChEBI" id="CHEBI:30616"/>
    </ligand>
</feature>
<keyword evidence="11 15" id="KW-1133">Transmembrane helix</keyword>
<dbReference type="AlphaFoldDB" id="A0A1G1YHS3"/>
<evidence type="ECO:0000256" key="6">
    <source>
        <dbReference type="ARBA" id="ARBA00022723"/>
    </source>
</evidence>
<evidence type="ECO:0000256" key="3">
    <source>
        <dbReference type="ARBA" id="ARBA00022475"/>
    </source>
</evidence>
<dbReference type="PROSITE" id="PS00674">
    <property type="entry name" value="AAA"/>
    <property type="match status" value="1"/>
</dbReference>
<evidence type="ECO:0000256" key="7">
    <source>
        <dbReference type="ARBA" id="ARBA00022741"/>
    </source>
</evidence>
<comment type="similarity">
    <text evidence="16">Belongs to the AAA ATPase family.</text>
</comment>
<dbReference type="FunFam" id="1.10.8.60:FF:000001">
    <property type="entry name" value="ATP-dependent zinc metalloprotease FtsH"/>
    <property type="match status" value="1"/>
</dbReference>
<keyword evidence="8 15" id="KW-0378">Hydrolase</keyword>
<dbReference type="CDD" id="cd19501">
    <property type="entry name" value="RecA-like_FtsH"/>
    <property type="match status" value="1"/>
</dbReference>
<dbReference type="GO" id="GO:0004222">
    <property type="term" value="F:metalloendopeptidase activity"/>
    <property type="evidence" value="ECO:0007669"/>
    <property type="project" value="InterPro"/>
</dbReference>
<evidence type="ECO:0000256" key="9">
    <source>
        <dbReference type="ARBA" id="ARBA00022833"/>
    </source>
</evidence>
<dbReference type="Gene3D" id="1.10.8.60">
    <property type="match status" value="1"/>
</dbReference>
<keyword evidence="5 15" id="KW-0812">Transmembrane</keyword>
<comment type="function">
    <text evidence="15">Acts as a processive, ATP-dependent zinc metallopeptidase for both cytoplasmic and membrane proteins. Plays a role in the quality control of integral membrane proteins.</text>
</comment>
<feature type="binding site" evidence="15">
    <location>
        <position position="426"/>
    </location>
    <ligand>
        <name>Zn(2+)</name>
        <dbReference type="ChEBI" id="CHEBI:29105"/>
        <note>catalytic</note>
    </ligand>
</feature>
<reference evidence="18 19" key="1">
    <citation type="journal article" date="2016" name="Nat. Commun.">
        <title>Thousands of microbial genomes shed light on interconnected biogeochemical processes in an aquifer system.</title>
        <authorList>
            <person name="Anantharaman K."/>
            <person name="Brown C.T."/>
            <person name="Hug L.A."/>
            <person name="Sharon I."/>
            <person name="Castelle C.J."/>
            <person name="Probst A.J."/>
            <person name="Thomas B.C."/>
            <person name="Singh A."/>
            <person name="Wilkins M.J."/>
            <person name="Karaoz U."/>
            <person name="Brodie E.L."/>
            <person name="Williams K.H."/>
            <person name="Hubbard S.S."/>
            <person name="Banfield J.F."/>
        </authorList>
    </citation>
    <scope>NUCLEOTIDE SEQUENCE [LARGE SCALE GENOMIC DNA]</scope>
</reference>
<dbReference type="NCBIfam" id="TIGR01241">
    <property type="entry name" value="FtsH_fam"/>
    <property type="match status" value="1"/>
</dbReference>
<evidence type="ECO:0000256" key="11">
    <source>
        <dbReference type="ARBA" id="ARBA00022989"/>
    </source>
</evidence>
<dbReference type="SMART" id="SM00382">
    <property type="entry name" value="AAA"/>
    <property type="match status" value="1"/>
</dbReference>
<dbReference type="Pfam" id="PF17862">
    <property type="entry name" value="AAA_lid_3"/>
    <property type="match status" value="1"/>
</dbReference>
<comment type="cofactor">
    <cofactor evidence="15">
        <name>Zn(2+)</name>
        <dbReference type="ChEBI" id="CHEBI:29105"/>
    </cofactor>
    <text evidence="15">Binds 1 zinc ion per subunit.</text>
</comment>
<dbReference type="EMBL" id="MHIL01000011">
    <property type="protein sequence ID" value="OGY51905.1"/>
    <property type="molecule type" value="Genomic_DNA"/>
</dbReference>
<keyword evidence="7 15" id="KW-0547">Nucleotide-binding</keyword>
<dbReference type="GO" id="GO:0030163">
    <property type="term" value="P:protein catabolic process"/>
    <property type="evidence" value="ECO:0007669"/>
    <property type="project" value="UniProtKB-UniRule"/>
</dbReference>
<keyword evidence="4 15" id="KW-0645">Protease</keyword>
<dbReference type="GO" id="GO:0008270">
    <property type="term" value="F:zinc ion binding"/>
    <property type="evidence" value="ECO:0007669"/>
    <property type="project" value="UniProtKB-UniRule"/>
</dbReference>
<feature type="domain" description="AAA+ ATPase" evidence="17">
    <location>
        <begin position="196"/>
        <end position="335"/>
    </location>
</feature>
<evidence type="ECO:0000256" key="13">
    <source>
        <dbReference type="ARBA" id="ARBA00023136"/>
    </source>
</evidence>
<accession>A0A1G1YHS3</accession>
<evidence type="ECO:0000256" key="14">
    <source>
        <dbReference type="ARBA" id="ARBA00061570"/>
    </source>
</evidence>
<keyword evidence="6 15" id="KW-0479">Metal-binding</keyword>
<dbReference type="Pfam" id="PF00004">
    <property type="entry name" value="AAA"/>
    <property type="match status" value="1"/>
</dbReference>
<dbReference type="STRING" id="1797542.A3J59_01025"/>
<gene>
    <name evidence="15" type="primary">ftsH</name>
    <name evidence="18" type="ORF">A3J59_01025</name>
</gene>